<name>A0ABX4HGR3_9GAMM</name>
<organism evidence="1 2">
    <name type="scientific">Vreelandella alkaliphila</name>
    <dbReference type="NCBI Taxonomy" id="272774"/>
    <lineage>
        <taxon>Bacteria</taxon>
        <taxon>Pseudomonadati</taxon>
        <taxon>Pseudomonadota</taxon>
        <taxon>Gammaproteobacteria</taxon>
        <taxon>Oceanospirillales</taxon>
        <taxon>Halomonadaceae</taxon>
        <taxon>Vreelandella</taxon>
    </lineage>
</organism>
<dbReference type="Proteomes" id="UP000218675">
    <property type="component" value="Unassembled WGS sequence"/>
</dbReference>
<evidence type="ECO:0000313" key="1">
    <source>
        <dbReference type="EMBL" id="PAU71359.1"/>
    </source>
</evidence>
<comment type="caution">
    <text evidence="1">The sequence shown here is derived from an EMBL/GenBank/DDBJ whole genome shotgun (WGS) entry which is preliminary data.</text>
</comment>
<dbReference type="EMBL" id="NSKA01000004">
    <property type="protein sequence ID" value="PAU71359.1"/>
    <property type="molecule type" value="Genomic_DNA"/>
</dbReference>
<accession>A0ABX4HGR3</accession>
<reference evidence="1 2" key="1">
    <citation type="submission" date="2017-08" db="EMBL/GenBank/DDBJ databases">
        <title>Halomonas binhaiensis sp. nov., isolated from saline alkaline soil.</title>
        <authorList>
            <person name="Wang D."/>
            <person name="Zhang G."/>
        </authorList>
    </citation>
    <scope>NUCLEOTIDE SEQUENCE [LARGE SCALE GENOMIC DNA]</scope>
    <source>
        <strain evidence="1 2">WN018</strain>
    </source>
</reference>
<keyword evidence="2" id="KW-1185">Reference proteome</keyword>
<protein>
    <submittedName>
        <fullName evidence="1">Uncharacterized protein</fullName>
    </submittedName>
</protein>
<sequence>MGVERGVLSLYLKVESISFYRMRRRHFRASTHSMPPLRYATELRMRLASQWLTHERVSIDVLLAVFVMDCRHAQNSHFLGS</sequence>
<proteinExistence type="predicted"/>
<gene>
    <name evidence="1" type="ORF">CK497_11715</name>
</gene>
<evidence type="ECO:0000313" key="2">
    <source>
        <dbReference type="Proteomes" id="UP000218675"/>
    </source>
</evidence>